<accession>D3F1N8</accession>
<dbReference type="GO" id="GO:0016491">
    <property type="term" value="F:oxidoreductase activity"/>
    <property type="evidence" value="ECO:0007669"/>
    <property type="project" value="UniProtKB-KW"/>
</dbReference>
<evidence type="ECO:0000256" key="3">
    <source>
        <dbReference type="RuleBase" id="RU000363"/>
    </source>
</evidence>
<dbReference type="CDD" id="cd05233">
    <property type="entry name" value="SDR_c"/>
    <property type="match status" value="1"/>
</dbReference>
<feature type="domain" description="Ketoreductase" evidence="4">
    <location>
        <begin position="10"/>
        <end position="192"/>
    </location>
</feature>
<protein>
    <submittedName>
        <fullName evidence="5">Short-chain dehydrogenase/reductase SDR</fullName>
    </submittedName>
</protein>
<dbReference type="EMBL" id="CP001854">
    <property type="protein sequence ID" value="ADB54069.1"/>
    <property type="molecule type" value="Genomic_DNA"/>
</dbReference>
<dbReference type="SUPFAM" id="SSF51735">
    <property type="entry name" value="NAD(P)-binding Rossmann-fold domains"/>
    <property type="match status" value="1"/>
</dbReference>
<dbReference type="RefSeq" id="WP_012937120.1">
    <property type="nucleotide sequence ID" value="NC_013739.1"/>
</dbReference>
<dbReference type="SMART" id="SM00822">
    <property type="entry name" value="PKS_KR"/>
    <property type="match status" value="1"/>
</dbReference>
<keyword evidence="6" id="KW-1185">Reference proteome</keyword>
<comment type="similarity">
    <text evidence="1 3">Belongs to the short-chain dehydrogenases/reductases (SDR) family.</text>
</comment>
<dbReference type="GO" id="GO:0016020">
    <property type="term" value="C:membrane"/>
    <property type="evidence" value="ECO:0007669"/>
    <property type="project" value="TreeGrafter"/>
</dbReference>
<dbReference type="PROSITE" id="PS00061">
    <property type="entry name" value="ADH_SHORT"/>
    <property type="match status" value="1"/>
</dbReference>
<dbReference type="PANTHER" id="PTHR44196">
    <property type="entry name" value="DEHYDROGENASE/REDUCTASE SDR FAMILY MEMBER 7B"/>
    <property type="match status" value="1"/>
</dbReference>
<proteinExistence type="inferred from homology"/>
<evidence type="ECO:0000259" key="4">
    <source>
        <dbReference type="SMART" id="SM00822"/>
    </source>
</evidence>
<dbReference type="Gene3D" id="3.40.50.720">
    <property type="entry name" value="NAD(P)-binding Rossmann-like Domain"/>
    <property type="match status" value="1"/>
</dbReference>
<evidence type="ECO:0000256" key="2">
    <source>
        <dbReference type="ARBA" id="ARBA00023002"/>
    </source>
</evidence>
<dbReference type="STRING" id="469383.Cwoe_5665"/>
<evidence type="ECO:0000256" key="1">
    <source>
        <dbReference type="ARBA" id="ARBA00006484"/>
    </source>
</evidence>
<dbReference type="InterPro" id="IPR057326">
    <property type="entry name" value="KR_dom"/>
</dbReference>
<dbReference type="Proteomes" id="UP000008229">
    <property type="component" value="Chromosome"/>
</dbReference>
<dbReference type="HOGENOM" id="CLU_010194_2_1_11"/>
<reference evidence="5 6" key="1">
    <citation type="journal article" date="2010" name="Stand. Genomic Sci.">
        <title>Complete genome sequence of Conexibacter woesei type strain (ID131577).</title>
        <authorList>
            <person name="Pukall R."/>
            <person name="Lapidus A."/>
            <person name="Glavina Del Rio T."/>
            <person name="Copeland A."/>
            <person name="Tice H."/>
            <person name="Cheng J.-F."/>
            <person name="Lucas S."/>
            <person name="Chen F."/>
            <person name="Nolan M."/>
            <person name="Bruce D."/>
            <person name="Goodwin L."/>
            <person name="Pitluck S."/>
            <person name="Mavromatis K."/>
            <person name="Ivanova N."/>
            <person name="Ovchinnikova G."/>
            <person name="Pati A."/>
            <person name="Chen A."/>
            <person name="Palaniappan K."/>
            <person name="Land M."/>
            <person name="Hauser L."/>
            <person name="Chang Y.-J."/>
            <person name="Jeffries C.D."/>
            <person name="Chain P."/>
            <person name="Meincke L."/>
            <person name="Sims D."/>
            <person name="Brettin T."/>
            <person name="Detter J.C."/>
            <person name="Rohde M."/>
            <person name="Goeker M."/>
            <person name="Bristow J."/>
            <person name="Eisen J.A."/>
            <person name="Markowitz V."/>
            <person name="Kyrpides N.C."/>
            <person name="Klenk H.-P."/>
            <person name="Hugenholtz P."/>
        </authorList>
    </citation>
    <scope>NUCLEOTIDE SEQUENCE [LARGE SCALE GENOMIC DNA]</scope>
    <source>
        <strain evidence="6">DSM 14684 / CIP 108061 / JCM 11494 / NBRC 100937 / ID131577</strain>
    </source>
</reference>
<organism evidence="5 6">
    <name type="scientific">Conexibacter woesei (strain DSM 14684 / CCUG 47730 / CIP 108061 / JCM 11494 / NBRC 100937 / ID131577)</name>
    <dbReference type="NCBI Taxonomy" id="469383"/>
    <lineage>
        <taxon>Bacteria</taxon>
        <taxon>Bacillati</taxon>
        <taxon>Actinomycetota</taxon>
        <taxon>Thermoleophilia</taxon>
        <taxon>Solirubrobacterales</taxon>
        <taxon>Conexibacteraceae</taxon>
        <taxon>Conexibacter</taxon>
    </lineage>
</organism>
<name>D3F1N8_CONWI</name>
<dbReference type="PRINTS" id="PR00081">
    <property type="entry name" value="GDHRDH"/>
</dbReference>
<dbReference type="Pfam" id="PF00106">
    <property type="entry name" value="adh_short"/>
    <property type="match status" value="1"/>
</dbReference>
<dbReference type="PANTHER" id="PTHR44196:SF1">
    <property type="entry name" value="DEHYDROGENASE_REDUCTASE SDR FAMILY MEMBER 7B"/>
    <property type="match status" value="1"/>
</dbReference>
<dbReference type="PRINTS" id="PR00080">
    <property type="entry name" value="SDRFAMILY"/>
</dbReference>
<evidence type="ECO:0000313" key="5">
    <source>
        <dbReference type="EMBL" id="ADB54069.1"/>
    </source>
</evidence>
<dbReference type="AlphaFoldDB" id="D3F1N8"/>
<sequence length="275" mass="29172">MAHGTVVNGRTAVVTGAASGIGRALAQRLAANGCPVALCDWDQEGLEETAAAISGPVLTRRLDVSDRHGQMAFAAEVKEWAPAPIGLVANNAGVTVSQTAADAAVEDDEWVLNINFWGVVHGTRAFLPILLAQGDGAIVNVSSVFGLIGFPTQSAYCASKFAVRGYTESLRHELRDTRVRAITVHPGGIKTNIVKNARFHVDDQGNRDHGAMADEFARIARTSPASAAKTIHTGVEKGKDRILIGPDAAVISLLSRAAPVRYFDVMERAMGLVRR</sequence>
<dbReference type="InterPro" id="IPR020904">
    <property type="entry name" value="Sc_DH/Rdtase_CS"/>
</dbReference>
<keyword evidence="2" id="KW-0560">Oxidoreductase</keyword>
<dbReference type="InterPro" id="IPR002347">
    <property type="entry name" value="SDR_fam"/>
</dbReference>
<dbReference type="KEGG" id="cwo:Cwoe_5665"/>
<evidence type="ECO:0000313" key="6">
    <source>
        <dbReference type="Proteomes" id="UP000008229"/>
    </source>
</evidence>
<gene>
    <name evidence="5" type="ordered locus">Cwoe_5665</name>
</gene>
<dbReference type="InterPro" id="IPR036291">
    <property type="entry name" value="NAD(P)-bd_dom_sf"/>
</dbReference>
<reference evidence="6" key="2">
    <citation type="submission" date="2010-01" db="EMBL/GenBank/DDBJ databases">
        <title>The complete genome of Conexibacter woesei DSM 14684.</title>
        <authorList>
            <consortium name="US DOE Joint Genome Institute (JGI-PGF)"/>
            <person name="Lucas S."/>
            <person name="Copeland A."/>
            <person name="Lapidus A."/>
            <person name="Glavina del Rio T."/>
            <person name="Dalin E."/>
            <person name="Tice H."/>
            <person name="Bruce D."/>
            <person name="Goodwin L."/>
            <person name="Pitluck S."/>
            <person name="Kyrpides N."/>
            <person name="Mavromatis K."/>
            <person name="Ivanova N."/>
            <person name="Mikhailova N."/>
            <person name="Chertkov O."/>
            <person name="Brettin T."/>
            <person name="Detter J.C."/>
            <person name="Han C."/>
            <person name="Larimer F."/>
            <person name="Land M."/>
            <person name="Hauser L."/>
            <person name="Markowitz V."/>
            <person name="Cheng J.-F."/>
            <person name="Hugenholtz P."/>
            <person name="Woyke T."/>
            <person name="Wu D."/>
            <person name="Pukall R."/>
            <person name="Steenblock K."/>
            <person name="Schneider S."/>
            <person name="Klenk H.-P."/>
            <person name="Eisen J.A."/>
        </authorList>
    </citation>
    <scope>NUCLEOTIDE SEQUENCE [LARGE SCALE GENOMIC DNA]</scope>
    <source>
        <strain evidence="6">DSM 14684 / CIP 108061 / JCM 11494 / NBRC 100937 / ID131577</strain>
    </source>
</reference>
<dbReference type="OrthoDB" id="4690547at2"/>
<dbReference type="eggNOG" id="COG4221">
    <property type="taxonomic scope" value="Bacteria"/>
</dbReference>